<proteinExistence type="inferred from homology"/>
<dbReference type="Pfam" id="PF00253">
    <property type="entry name" value="Ribosomal_S14"/>
    <property type="match status" value="1"/>
</dbReference>
<keyword evidence="2 4" id="KW-0689">Ribosomal protein</keyword>
<dbReference type="SUPFAM" id="SSF57716">
    <property type="entry name" value="Glucocorticoid receptor-like (DNA-binding domain)"/>
    <property type="match status" value="1"/>
</dbReference>
<name>A0ABR2WRL7_9FUNG</name>
<protein>
    <submittedName>
        <fullName evidence="4">40S ribosomal protein mrp2, mitochondrial</fullName>
    </submittedName>
</protein>
<dbReference type="PANTHER" id="PTHR19836">
    <property type="entry name" value="30S RIBOSOMAL PROTEIN S14"/>
    <property type="match status" value="1"/>
</dbReference>
<keyword evidence="3" id="KW-0687">Ribonucleoprotein</keyword>
<gene>
    <name evidence="4" type="primary">MRP2</name>
    <name evidence="4" type="ORF">K7432_008760</name>
</gene>
<comment type="caution">
    <text evidence="4">The sequence shown here is derived from an EMBL/GenBank/DDBJ whole genome shotgun (WGS) entry which is preliminary data.</text>
</comment>
<evidence type="ECO:0000313" key="4">
    <source>
        <dbReference type="EMBL" id="KAK9764066.1"/>
    </source>
</evidence>
<dbReference type="EMBL" id="JASJQH010000501">
    <property type="protein sequence ID" value="KAK9764066.1"/>
    <property type="molecule type" value="Genomic_DNA"/>
</dbReference>
<dbReference type="Gene3D" id="1.10.287.1480">
    <property type="match status" value="1"/>
</dbReference>
<dbReference type="GO" id="GO:0005840">
    <property type="term" value="C:ribosome"/>
    <property type="evidence" value="ECO:0007669"/>
    <property type="project" value="UniProtKB-KW"/>
</dbReference>
<reference evidence="4 5" key="1">
    <citation type="submission" date="2023-04" db="EMBL/GenBank/DDBJ databases">
        <title>Genome of Basidiobolus ranarum AG-B5.</title>
        <authorList>
            <person name="Stajich J.E."/>
            <person name="Carter-House D."/>
            <person name="Gryganskyi A."/>
        </authorList>
    </citation>
    <scope>NUCLEOTIDE SEQUENCE [LARGE SCALE GENOMIC DNA]</scope>
    <source>
        <strain evidence="4 5">AG-B5</strain>
    </source>
</reference>
<comment type="similarity">
    <text evidence="1">Belongs to the universal ribosomal protein uS14 family.</text>
</comment>
<accession>A0ABR2WRL7</accession>
<dbReference type="PANTHER" id="PTHR19836:SF19">
    <property type="entry name" value="SMALL RIBOSOMAL SUBUNIT PROTEIN US14M"/>
    <property type="match status" value="1"/>
</dbReference>
<dbReference type="PROSITE" id="PS00527">
    <property type="entry name" value="RIBOSOMAL_S14"/>
    <property type="match status" value="1"/>
</dbReference>
<dbReference type="NCBIfam" id="NF006477">
    <property type="entry name" value="PRK08881.1"/>
    <property type="match status" value="1"/>
</dbReference>
<evidence type="ECO:0000313" key="5">
    <source>
        <dbReference type="Proteomes" id="UP001479436"/>
    </source>
</evidence>
<sequence length="100" mass="11819">MPQGRILRDMQARVCMAKNELSRQAYRYIIRNESYPTRVRMQAQLALNNFPRAARSVNIKNRCLETGRGRGVFRDFRLCRFEFRLQALRGQLPGVIKSTW</sequence>
<organism evidence="4 5">
    <name type="scientific">Basidiobolus ranarum</name>
    <dbReference type="NCBI Taxonomy" id="34480"/>
    <lineage>
        <taxon>Eukaryota</taxon>
        <taxon>Fungi</taxon>
        <taxon>Fungi incertae sedis</taxon>
        <taxon>Zoopagomycota</taxon>
        <taxon>Entomophthoromycotina</taxon>
        <taxon>Basidiobolomycetes</taxon>
        <taxon>Basidiobolales</taxon>
        <taxon>Basidiobolaceae</taxon>
        <taxon>Basidiobolus</taxon>
    </lineage>
</organism>
<dbReference type="InterPro" id="IPR001209">
    <property type="entry name" value="Ribosomal_uS14"/>
</dbReference>
<evidence type="ECO:0000256" key="3">
    <source>
        <dbReference type="ARBA" id="ARBA00023274"/>
    </source>
</evidence>
<dbReference type="Proteomes" id="UP001479436">
    <property type="component" value="Unassembled WGS sequence"/>
</dbReference>
<evidence type="ECO:0000256" key="1">
    <source>
        <dbReference type="ARBA" id="ARBA00009083"/>
    </source>
</evidence>
<evidence type="ECO:0000256" key="2">
    <source>
        <dbReference type="ARBA" id="ARBA00022980"/>
    </source>
</evidence>
<keyword evidence="5" id="KW-1185">Reference proteome</keyword>
<dbReference type="InterPro" id="IPR018271">
    <property type="entry name" value="Ribosomal_uS14_CS"/>
</dbReference>